<proteinExistence type="predicted"/>
<sequence>MVEHTCELFSDLYRQPRFKGAKMAENCYWTHVPSLLNPADLVSRGLSPRGLPEIKLWWTGPSFLEQGELSSGLGPPLMNESEYSCELKTVVVQQIVICLYLIYCV</sequence>
<dbReference type="EMBL" id="BGPR01034442">
    <property type="protein sequence ID" value="GBO08826.1"/>
    <property type="molecule type" value="Genomic_DNA"/>
</dbReference>
<evidence type="ECO:0000313" key="1">
    <source>
        <dbReference type="EMBL" id="GBO08826.1"/>
    </source>
</evidence>
<dbReference type="OrthoDB" id="8036689at2759"/>
<keyword evidence="2" id="KW-1185">Reference proteome</keyword>
<accession>A0A4Y2UB12</accession>
<dbReference type="AlphaFoldDB" id="A0A4Y2UB12"/>
<protein>
    <submittedName>
        <fullName evidence="1">Uncharacterized protein</fullName>
    </submittedName>
</protein>
<evidence type="ECO:0000313" key="2">
    <source>
        <dbReference type="Proteomes" id="UP000499080"/>
    </source>
</evidence>
<reference evidence="1 2" key="1">
    <citation type="journal article" date="2019" name="Sci. Rep.">
        <title>Orb-weaving spider Araneus ventricosus genome elucidates the spidroin gene catalogue.</title>
        <authorList>
            <person name="Kono N."/>
            <person name="Nakamura H."/>
            <person name="Ohtoshi R."/>
            <person name="Moran D.A.P."/>
            <person name="Shinohara A."/>
            <person name="Yoshida Y."/>
            <person name="Fujiwara M."/>
            <person name="Mori M."/>
            <person name="Tomita M."/>
            <person name="Arakawa K."/>
        </authorList>
    </citation>
    <scope>NUCLEOTIDE SEQUENCE [LARGE SCALE GENOMIC DNA]</scope>
</reference>
<name>A0A4Y2UB12_ARAVE</name>
<organism evidence="1 2">
    <name type="scientific">Araneus ventricosus</name>
    <name type="common">Orbweaver spider</name>
    <name type="synonym">Epeira ventricosa</name>
    <dbReference type="NCBI Taxonomy" id="182803"/>
    <lineage>
        <taxon>Eukaryota</taxon>
        <taxon>Metazoa</taxon>
        <taxon>Ecdysozoa</taxon>
        <taxon>Arthropoda</taxon>
        <taxon>Chelicerata</taxon>
        <taxon>Arachnida</taxon>
        <taxon>Araneae</taxon>
        <taxon>Araneomorphae</taxon>
        <taxon>Entelegynae</taxon>
        <taxon>Araneoidea</taxon>
        <taxon>Araneidae</taxon>
        <taxon>Araneus</taxon>
    </lineage>
</organism>
<comment type="caution">
    <text evidence="1">The sequence shown here is derived from an EMBL/GenBank/DDBJ whole genome shotgun (WGS) entry which is preliminary data.</text>
</comment>
<gene>
    <name evidence="1" type="ORF">AVEN_122778_1</name>
</gene>
<dbReference type="Proteomes" id="UP000499080">
    <property type="component" value="Unassembled WGS sequence"/>
</dbReference>